<dbReference type="AlphaFoldDB" id="A0A067CXZ2"/>
<evidence type="ECO:0000313" key="7">
    <source>
        <dbReference type="Proteomes" id="UP000030745"/>
    </source>
</evidence>
<sequence>MTTTTLVKKALSVPSSRCACCNRDFAFYRKRHHCHECGADVCKACTTSAHNCPLKVCLTCLVEPTDSQRGREASKRSQRSTSSASSVISSSRDYGYVLDYNWIYPWPKPPMLDNDAERTKIVAALGVLDAPRTDFFESICHLAITTMETAVAIVSVLDKDREWIVDSIGFEPRQVPRDASFCAHTARSTEPLVVLDTHYDDRFRENPLVTGSLRVRFYAGWPIVSPSGCIIGAVSVMSDRPRSYCDVAKLQLPARLATALFFKPPGRAPDTVYHISHEFELD</sequence>
<dbReference type="PROSITE" id="PS50178">
    <property type="entry name" value="ZF_FYVE"/>
    <property type="match status" value="1"/>
</dbReference>
<dbReference type="OrthoDB" id="303614at2759"/>
<name>A0A067CXZ2_SAPPC</name>
<dbReference type="OMA" id="ISHEFEL"/>
<reference evidence="6 7" key="1">
    <citation type="journal article" date="2013" name="PLoS Genet.">
        <title>Distinctive expansion of potential virulence genes in the genome of the oomycete fish pathogen Saprolegnia parasitica.</title>
        <authorList>
            <person name="Jiang R.H."/>
            <person name="de Bruijn I."/>
            <person name="Haas B.J."/>
            <person name="Belmonte R."/>
            <person name="Lobach L."/>
            <person name="Christie J."/>
            <person name="van den Ackerveken G."/>
            <person name="Bottin A."/>
            <person name="Bulone V."/>
            <person name="Diaz-Moreno S.M."/>
            <person name="Dumas B."/>
            <person name="Fan L."/>
            <person name="Gaulin E."/>
            <person name="Govers F."/>
            <person name="Grenville-Briggs L.J."/>
            <person name="Horner N.R."/>
            <person name="Levin J.Z."/>
            <person name="Mammella M."/>
            <person name="Meijer H.J."/>
            <person name="Morris P."/>
            <person name="Nusbaum C."/>
            <person name="Oome S."/>
            <person name="Phillips A.J."/>
            <person name="van Rooyen D."/>
            <person name="Rzeszutek E."/>
            <person name="Saraiva M."/>
            <person name="Secombes C.J."/>
            <person name="Seidl M.F."/>
            <person name="Snel B."/>
            <person name="Stassen J.H."/>
            <person name="Sykes S."/>
            <person name="Tripathy S."/>
            <person name="van den Berg H."/>
            <person name="Vega-Arreguin J.C."/>
            <person name="Wawra S."/>
            <person name="Young S.K."/>
            <person name="Zeng Q."/>
            <person name="Dieguez-Uribeondo J."/>
            <person name="Russ C."/>
            <person name="Tyler B.M."/>
            <person name="van West P."/>
        </authorList>
    </citation>
    <scope>NUCLEOTIDE SEQUENCE [LARGE SCALE GENOMIC DNA]</scope>
    <source>
        <strain evidence="6 7">CBS 223.65</strain>
    </source>
</reference>
<dbReference type="InterPro" id="IPR003018">
    <property type="entry name" value="GAF"/>
</dbReference>
<dbReference type="Proteomes" id="UP000030745">
    <property type="component" value="Unassembled WGS sequence"/>
</dbReference>
<protein>
    <recommendedName>
        <fullName evidence="5">FYVE-type domain-containing protein</fullName>
    </recommendedName>
</protein>
<evidence type="ECO:0000256" key="4">
    <source>
        <dbReference type="PROSITE-ProRule" id="PRU00091"/>
    </source>
</evidence>
<dbReference type="InterPro" id="IPR017455">
    <property type="entry name" value="Znf_FYVE-rel"/>
</dbReference>
<dbReference type="EMBL" id="KK583191">
    <property type="protein sequence ID" value="KDO34120.1"/>
    <property type="molecule type" value="Genomic_DNA"/>
</dbReference>
<dbReference type="Gene3D" id="3.30.40.10">
    <property type="entry name" value="Zinc/RING finger domain, C3HC4 (zinc finger)"/>
    <property type="match status" value="1"/>
</dbReference>
<evidence type="ECO:0000256" key="1">
    <source>
        <dbReference type="ARBA" id="ARBA00022723"/>
    </source>
</evidence>
<dbReference type="InterPro" id="IPR029016">
    <property type="entry name" value="GAF-like_dom_sf"/>
</dbReference>
<dbReference type="GO" id="GO:0008270">
    <property type="term" value="F:zinc ion binding"/>
    <property type="evidence" value="ECO:0007669"/>
    <property type="project" value="UniProtKB-KW"/>
</dbReference>
<keyword evidence="1" id="KW-0479">Metal-binding</keyword>
<dbReference type="Pfam" id="PF01590">
    <property type="entry name" value="GAF"/>
    <property type="match status" value="1"/>
</dbReference>
<dbReference type="InterPro" id="IPR000306">
    <property type="entry name" value="Znf_FYVE"/>
</dbReference>
<dbReference type="InterPro" id="IPR013083">
    <property type="entry name" value="Znf_RING/FYVE/PHD"/>
</dbReference>
<dbReference type="STRING" id="695850.A0A067CXZ2"/>
<dbReference type="PANTHER" id="PTHR43102:SF2">
    <property type="entry name" value="GAF DOMAIN-CONTAINING PROTEIN"/>
    <property type="match status" value="1"/>
</dbReference>
<dbReference type="CDD" id="cd00065">
    <property type="entry name" value="FYVE_like_SF"/>
    <property type="match status" value="1"/>
</dbReference>
<evidence type="ECO:0000259" key="5">
    <source>
        <dbReference type="PROSITE" id="PS50178"/>
    </source>
</evidence>
<dbReference type="SUPFAM" id="SSF55781">
    <property type="entry name" value="GAF domain-like"/>
    <property type="match status" value="1"/>
</dbReference>
<keyword evidence="7" id="KW-1185">Reference proteome</keyword>
<keyword evidence="2 4" id="KW-0863">Zinc-finger</keyword>
<dbReference type="RefSeq" id="XP_012194998.1">
    <property type="nucleotide sequence ID" value="XM_012339608.1"/>
</dbReference>
<organism evidence="6 7">
    <name type="scientific">Saprolegnia parasitica (strain CBS 223.65)</name>
    <dbReference type="NCBI Taxonomy" id="695850"/>
    <lineage>
        <taxon>Eukaryota</taxon>
        <taxon>Sar</taxon>
        <taxon>Stramenopiles</taxon>
        <taxon>Oomycota</taxon>
        <taxon>Saprolegniomycetes</taxon>
        <taxon>Saprolegniales</taxon>
        <taxon>Saprolegniaceae</taxon>
        <taxon>Saprolegnia</taxon>
    </lineage>
</organism>
<gene>
    <name evidence="6" type="ORF">SPRG_01391</name>
</gene>
<dbReference type="Gene3D" id="3.30.450.40">
    <property type="match status" value="1"/>
</dbReference>
<dbReference type="PANTHER" id="PTHR43102">
    <property type="entry name" value="SLR1143 PROTEIN"/>
    <property type="match status" value="1"/>
</dbReference>
<feature type="domain" description="FYVE-type" evidence="5">
    <location>
        <begin position="12"/>
        <end position="65"/>
    </location>
</feature>
<dbReference type="KEGG" id="spar:SPRG_01391"/>
<proteinExistence type="predicted"/>
<evidence type="ECO:0000313" key="6">
    <source>
        <dbReference type="EMBL" id="KDO34120.1"/>
    </source>
</evidence>
<evidence type="ECO:0000256" key="3">
    <source>
        <dbReference type="ARBA" id="ARBA00022833"/>
    </source>
</evidence>
<dbReference type="SUPFAM" id="SSF57903">
    <property type="entry name" value="FYVE/PHD zinc finger"/>
    <property type="match status" value="1"/>
</dbReference>
<evidence type="ECO:0000256" key="2">
    <source>
        <dbReference type="ARBA" id="ARBA00022771"/>
    </source>
</evidence>
<accession>A0A067CXZ2</accession>
<dbReference type="VEuPathDB" id="FungiDB:SPRG_01391"/>
<keyword evidence="3" id="KW-0862">Zinc</keyword>
<dbReference type="SMART" id="SM00064">
    <property type="entry name" value="FYVE"/>
    <property type="match status" value="1"/>
</dbReference>
<dbReference type="GeneID" id="24123984"/>
<dbReference type="InterPro" id="IPR011011">
    <property type="entry name" value="Znf_FYVE_PHD"/>
</dbReference>